<evidence type="ECO:0000313" key="3">
    <source>
        <dbReference type="Proteomes" id="UP000743370"/>
    </source>
</evidence>
<dbReference type="EMBL" id="JABFOF010000001">
    <property type="protein sequence ID" value="KAG2407891.1"/>
    <property type="molecule type" value="Genomic_DNA"/>
</dbReference>
<keyword evidence="1" id="KW-1133">Transmembrane helix</keyword>
<reference evidence="2 3" key="1">
    <citation type="submission" date="2020-05" db="EMBL/GenBank/DDBJ databases">
        <title>Vigna angularis (adzuki bean) Var. LongXiaoDou No. 4 denovo assembly.</title>
        <authorList>
            <person name="Xiang H."/>
        </authorList>
    </citation>
    <scope>NUCLEOTIDE SEQUENCE [LARGE SCALE GENOMIC DNA]</scope>
    <source>
        <tissue evidence="2">Leaf</tissue>
    </source>
</reference>
<evidence type="ECO:0000256" key="1">
    <source>
        <dbReference type="SAM" id="Phobius"/>
    </source>
</evidence>
<keyword evidence="1" id="KW-0812">Transmembrane</keyword>
<gene>
    <name evidence="2" type="ORF">HKW66_Vig0027130</name>
</gene>
<feature type="transmembrane region" description="Helical" evidence="1">
    <location>
        <begin position="35"/>
        <end position="54"/>
    </location>
</feature>
<dbReference type="Proteomes" id="UP000743370">
    <property type="component" value="Unassembled WGS sequence"/>
</dbReference>
<feature type="transmembrane region" description="Helical" evidence="1">
    <location>
        <begin position="75"/>
        <end position="95"/>
    </location>
</feature>
<organism evidence="2 3">
    <name type="scientific">Phaseolus angularis</name>
    <name type="common">Azuki bean</name>
    <name type="synonym">Vigna angularis</name>
    <dbReference type="NCBI Taxonomy" id="3914"/>
    <lineage>
        <taxon>Eukaryota</taxon>
        <taxon>Viridiplantae</taxon>
        <taxon>Streptophyta</taxon>
        <taxon>Embryophyta</taxon>
        <taxon>Tracheophyta</taxon>
        <taxon>Spermatophyta</taxon>
        <taxon>Magnoliopsida</taxon>
        <taxon>eudicotyledons</taxon>
        <taxon>Gunneridae</taxon>
        <taxon>Pentapetalae</taxon>
        <taxon>rosids</taxon>
        <taxon>fabids</taxon>
        <taxon>Fabales</taxon>
        <taxon>Fabaceae</taxon>
        <taxon>Papilionoideae</taxon>
        <taxon>50 kb inversion clade</taxon>
        <taxon>NPAAA clade</taxon>
        <taxon>indigoferoid/millettioid clade</taxon>
        <taxon>Phaseoleae</taxon>
        <taxon>Vigna</taxon>
    </lineage>
</organism>
<name>A0A8T0L8N2_PHAAN</name>
<evidence type="ECO:0000313" key="2">
    <source>
        <dbReference type="EMBL" id="KAG2407891.1"/>
    </source>
</evidence>
<sequence>MGIHSGFCLAGQWPWALSGGPMALGSVWRANGSCGSPYLCVVVTTVVVIVIALHRDNWEKAEKIWMTVESSLLNGSWWSMMILTDNMIVGMFVAAGDNGLGSERHFWKGKRCARCGAWKPRGKCVDLCLGVRKTRSKDV</sequence>
<proteinExistence type="predicted"/>
<protein>
    <submittedName>
        <fullName evidence="2">Uncharacterized protein</fullName>
    </submittedName>
</protein>
<accession>A0A8T0L8N2</accession>
<comment type="caution">
    <text evidence="2">The sequence shown here is derived from an EMBL/GenBank/DDBJ whole genome shotgun (WGS) entry which is preliminary data.</text>
</comment>
<keyword evidence="1" id="KW-0472">Membrane</keyword>
<dbReference type="AlphaFoldDB" id="A0A8T0L8N2"/>